<feature type="region of interest" description="Disordered" evidence="1">
    <location>
        <begin position="860"/>
        <end position="885"/>
    </location>
</feature>
<dbReference type="PANTHER" id="PTHR34757:SF1">
    <property type="entry name" value="JUNCTIONAL CADHERIN 5-ASSOCIATED PROTEIN"/>
    <property type="match status" value="1"/>
</dbReference>
<protein>
    <recommendedName>
        <fullName evidence="4">Junctional protein associated with coronary artery disease</fullName>
    </recommendedName>
</protein>
<evidence type="ECO:0000313" key="3">
    <source>
        <dbReference type="Proteomes" id="UP000287033"/>
    </source>
</evidence>
<feature type="compositionally biased region" description="Basic and acidic residues" evidence="1">
    <location>
        <begin position="1005"/>
        <end position="1019"/>
    </location>
</feature>
<feature type="compositionally biased region" description="Basic and acidic residues" evidence="1">
    <location>
        <begin position="500"/>
        <end position="515"/>
    </location>
</feature>
<evidence type="ECO:0000313" key="2">
    <source>
        <dbReference type="EMBL" id="GCC26690.1"/>
    </source>
</evidence>
<feature type="region of interest" description="Disordered" evidence="1">
    <location>
        <begin position="1058"/>
        <end position="1085"/>
    </location>
</feature>
<evidence type="ECO:0000256" key="1">
    <source>
        <dbReference type="SAM" id="MobiDB-lite"/>
    </source>
</evidence>
<reference evidence="2 3" key="1">
    <citation type="journal article" date="2018" name="Nat. Ecol. Evol.">
        <title>Shark genomes provide insights into elasmobranch evolution and the origin of vertebrates.</title>
        <authorList>
            <person name="Hara Y"/>
            <person name="Yamaguchi K"/>
            <person name="Onimaru K"/>
            <person name="Kadota M"/>
            <person name="Koyanagi M"/>
            <person name="Keeley SD"/>
            <person name="Tatsumi K"/>
            <person name="Tanaka K"/>
            <person name="Motone F"/>
            <person name="Kageyama Y"/>
            <person name="Nozu R"/>
            <person name="Adachi N"/>
            <person name="Nishimura O"/>
            <person name="Nakagawa R"/>
            <person name="Tanegashima C"/>
            <person name="Kiyatake I"/>
            <person name="Matsumoto R"/>
            <person name="Murakumo K"/>
            <person name="Nishida K"/>
            <person name="Terakita A"/>
            <person name="Kuratani S"/>
            <person name="Sato K"/>
            <person name="Hyodo S Kuraku.S."/>
        </authorList>
    </citation>
    <scope>NUCLEOTIDE SEQUENCE [LARGE SCALE GENOMIC DNA]</scope>
</reference>
<dbReference type="EMBL" id="BEZZ01000134">
    <property type="protein sequence ID" value="GCC26690.1"/>
    <property type="molecule type" value="Genomic_DNA"/>
</dbReference>
<dbReference type="GO" id="GO:0005912">
    <property type="term" value="C:adherens junction"/>
    <property type="evidence" value="ECO:0007669"/>
    <property type="project" value="TreeGrafter"/>
</dbReference>
<feature type="region of interest" description="Disordered" evidence="1">
    <location>
        <begin position="1392"/>
        <end position="1420"/>
    </location>
</feature>
<name>A0A401S8M7_CHIPU</name>
<dbReference type="PANTHER" id="PTHR34757">
    <property type="entry name" value="JUNCTIONAL PROTEIN ASSOCIATED WITH CORONARY ARTERY DISEASE"/>
    <property type="match status" value="1"/>
</dbReference>
<feature type="compositionally biased region" description="Polar residues" evidence="1">
    <location>
        <begin position="1024"/>
        <end position="1041"/>
    </location>
</feature>
<sequence length="1518" mass="170403">MKKPLGPPENLLPGTENSKGIFPEVWLKIIQFENVEKIFRIRTLRFYLTAFYGLQCTTKLSVSDDFCSMVLSQRNLLCRCEGRENKPSHGTVNGYETDTGAYSASRHTRSLEGSYSDSEGRDRRARRQAGVSCCADVQRLPTSTTREAWLNSGPLLPSSSRPKPGKDVTYWRRRGQDFSVLLDYTNRGDSGCKGNNVTKDLNNPNAEQQGKCSQDVRLKNMQHKPEVTRMNEQKGWMSECQSVTVKEMVEDKWRMPEDRKCQSLGTEEWKASLGRQLSDGDGNKLKQGILPHVVDGEELKREGLPYIKKEKSQSLPRVIPESNGKEFQTGLYYVDMPGFDRNRVENQFLKDDLVLQDNGSYCHPKSSTKWTENFRPCAQLPKAKLTRPLKPPSYELYQQIRRSSEMIPNLHLHGETDGQVAPFANDSEASVDTNCCLQAPAGSSLEPPVYVPPPSYKAPPQQNAGKKCFEKVPACDSTSQPFQSVDTVTDQSHWCLDNQESDHAQQKHISHDSGTKQHLQTKSVSDDVGKNIPHKRQPYSSSHNGYTDDQKAFVKYIPFNDPRLRHITIVQSEKQNSEANHKYEPWKAKDNVVDGNKTFGPSDHCSAFSVPSGSYYSTQAGLRPITDTMTSNKWFVASKSEIENGTKSERCSKPYLDNQFDNSFKCNSRVLSTLNHPVGYPHSNANSKAESHVHQDSVETITQVKKWEPDSQSFEAQEKKHSKRRISETIFCLVSVPVKTCEEESNEDVFVNDVRNGSIDSILNDSTGNLTEQSFLSMSSSDLELQALTGNMISENGLKRPEPWNEVSNRRTVSYNFNQHRELTASGSWPGDQYRDQETQTSFIKGPRTTRSFTGAMKNIRTRSQNQSQNDSEPECSTLMQGDKRNAEVTAVNDQKRKLKNCSINGQANLYPSTGSAFSKAAPKQHQVNHISSHQSHVHGASRCSQKESGGGSVVDQLEKSRAVSQTSSSSGREAVGFGQFLLKPVSRRPWDAISELESFNKEIQEQEDRNVQELQKEAEDSELSANQSIHPDNDFSDNQTYQTPELYVSEKSSVKLIKPKEKKDSSSDKSCSSYTNFTPDVQDHSKRSAVNHKLSSQSINQFQKPINKRTTDTKSSTILNVFTTKNAYFSKLKNENNLEDTKSKRQCININGVRTPMCQLIEEQTESTNDPDTPNKVMVPDTEAQPALETECNDSIGKMFTHLDNDQGYSEPILNSLNCHKSTKPKTDNLYDLLEQKPVEGISRTESLEERAARILGIDVAGETLISPVKKTSHQNTGENETKPPSDVQLGHNGNHFVADRKNASVGQTGHIEEKSLESNKLSEWKQNPLYGSSSGNNLHENKLLKHLAESNKESGKRAIINEFFHGPFKEFYNWTDANCCLSAESKAVSVPGADRKGRNSSEKIESLQGKISSSPPNRTALSRLARMKEVDSVSRIRRLSIKSTGSGDDFDEEKCRTERGEEEADYMLARQEELCTARKRVISLDQDLEPIASSMTADSEHRQVADVYDPSKVETV</sequence>
<feature type="region of interest" description="Disordered" evidence="1">
    <location>
        <begin position="915"/>
        <end position="971"/>
    </location>
</feature>
<comment type="caution">
    <text evidence="2">The sequence shown here is derived from an EMBL/GenBank/DDBJ whole genome shotgun (WGS) entry which is preliminary data.</text>
</comment>
<keyword evidence="3" id="KW-1185">Reference proteome</keyword>
<feature type="compositionally biased region" description="Basic and acidic residues" evidence="1">
    <location>
        <begin position="1395"/>
        <end position="1407"/>
    </location>
</feature>
<dbReference type="GO" id="GO:0032587">
    <property type="term" value="C:ruffle membrane"/>
    <property type="evidence" value="ECO:0007669"/>
    <property type="project" value="TreeGrafter"/>
</dbReference>
<dbReference type="GO" id="GO:1903589">
    <property type="term" value="P:positive regulation of blood vessel endothelial cell proliferation involved in sprouting angiogenesis"/>
    <property type="evidence" value="ECO:0007669"/>
    <property type="project" value="TreeGrafter"/>
</dbReference>
<organism evidence="2 3">
    <name type="scientific">Chiloscyllium punctatum</name>
    <name type="common">Brownbanded bambooshark</name>
    <name type="synonym">Hemiscyllium punctatum</name>
    <dbReference type="NCBI Taxonomy" id="137246"/>
    <lineage>
        <taxon>Eukaryota</taxon>
        <taxon>Metazoa</taxon>
        <taxon>Chordata</taxon>
        <taxon>Craniata</taxon>
        <taxon>Vertebrata</taxon>
        <taxon>Chondrichthyes</taxon>
        <taxon>Elasmobranchii</taxon>
        <taxon>Galeomorphii</taxon>
        <taxon>Galeoidea</taxon>
        <taxon>Orectolobiformes</taxon>
        <taxon>Hemiscylliidae</taxon>
        <taxon>Chiloscyllium</taxon>
    </lineage>
</organism>
<feature type="compositionally biased region" description="Basic and acidic residues" evidence="1">
    <location>
        <begin position="1500"/>
        <end position="1518"/>
    </location>
</feature>
<dbReference type="OMA" id="DERGCRQ"/>
<dbReference type="Pfam" id="PF15351">
    <property type="entry name" value="JCAD"/>
    <property type="match status" value="1"/>
</dbReference>
<dbReference type="Proteomes" id="UP000287033">
    <property type="component" value="Unassembled WGS sequence"/>
</dbReference>
<accession>A0A401S8M7</accession>
<feature type="compositionally biased region" description="Polar residues" evidence="1">
    <location>
        <begin position="88"/>
        <end position="102"/>
    </location>
</feature>
<feature type="region of interest" description="Disordered" evidence="1">
    <location>
        <begin position="500"/>
        <end position="547"/>
    </location>
</feature>
<gene>
    <name evidence="2" type="ORF">chiPu_0005108</name>
</gene>
<dbReference type="OrthoDB" id="8669630at2759"/>
<feature type="compositionally biased region" description="Polar residues" evidence="1">
    <location>
        <begin position="1411"/>
        <end position="1420"/>
    </location>
</feature>
<feature type="compositionally biased region" description="Basic and acidic residues" evidence="1">
    <location>
        <begin position="1059"/>
        <end position="1068"/>
    </location>
</feature>
<feature type="compositionally biased region" description="Polar residues" evidence="1">
    <location>
        <begin position="926"/>
        <end position="935"/>
    </location>
</feature>
<proteinExistence type="predicted"/>
<feature type="region of interest" description="Disordered" evidence="1">
    <location>
        <begin position="1005"/>
        <end position="1041"/>
    </location>
</feature>
<feature type="region of interest" description="Disordered" evidence="1">
    <location>
        <begin position="88"/>
        <end position="123"/>
    </location>
</feature>
<evidence type="ECO:0008006" key="4">
    <source>
        <dbReference type="Google" id="ProtNLM"/>
    </source>
</evidence>
<dbReference type="InterPro" id="IPR028221">
    <property type="entry name" value="JCAD"/>
</dbReference>
<feature type="region of interest" description="Disordered" evidence="1">
    <location>
        <begin position="1495"/>
        <end position="1518"/>
    </location>
</feature>
<feature type="compositionally biased region" description="Polar residues" evidence="1">
    <location>
        <begin position="862"/>
        <end position="871"/>
    </location>
</feature>